<dbReference type="PANTHER" id="PTHR39217">
    <property type="match status" value="1"/>
</dbReference>
<dbReference type="RefSeq" id="WP_284390167.1">
    <property type="nucleotide sequence ID" value="NZ_BSNK01000002.1"/>
</dbReference>
<dbReference type="Gene3D" id="3.30.470.20">
    <property type="entry name" value="ATP-grasp fold, B domain"/>
    <property type="match status" value="1"/>
</dbReference>
<reference evidence="1" key="2">
    <citation type="submission" date="2023-01" db="EMBL/GenBank/DDBJ databases">
        <title>Draft genome sequence of Algimonas ampicilliniresistens strain NBRC 108219.</title>
        <authorList>
            <person name="Sun Q."/>
            <person name="Mori K."/>
        </authorList>
    </citation>
    <scope>NUCLEOTIDE SEQUENCE</scope>
    <source>
        <strain evidence="1">NBRC 108219</strain>
    </source>
</reference>
<accession>A0ABQ5VAI7</accession>
<keyword evidence="2" id="KW-1185">Reference proteome</keyword>
<dbReference type="PANTHER" id="PTHR39217:SF1">
    <property type="entry name" value="GLUTATHIONE SYNTHETASE"/>
    <property type="match status" value="1"/>
</dbReference>
<dbReference type="EMBL" id="BSNK01000002">
    <property type="protein sequence ID" value="GLQ24087.1"/>
    <property type="molecule type" value="Genomic_DNA"/>
</dbReference>
<dbReference type="Gene3D" id="3.30.1490.20">
    <property type="entry name" value="ATP-grasp fold, A domain"/>
    <property type="match status" value="1"/>
</dbReference>
<comment type="caution">
    <text evidence="1">The sequence shown here is derived from an EMBL/GenBank/DDBJ whole genome shotgun (WGS) entry which is preliminary data.</text>
</comment>
<evidence type="ECO:0000313" key="2">
    <source>
        <dbReference type="Proteomes" id="UP001161391"/>
    </source>
</evidence>
<dbReference type="InterPro" id="IPR013815">
    <property type="entry name" value="ATP_grasp_subdomain_1"/>
</dbReference>
<dbReference type="InterPro" id="IPR053191">
    <property type="entry name" value="DcsG_Biosynth_Enzyme"/>
</dbReference>
<dbReference type="Proteomes" id="UP001161391">
    <property type="component" value="Unassembled WGS sequence"/>
</dbReference>
<sequence>MRIGLLTSSNLLPGSDHHRVDVFEFDEELGSLRPAFAELGLTLDPLLWDNAAERASDFDALLPLMVWDYFEGNEARFLDTMRRANTITPVFNPPALLHWNSDKRYLQEMAADGAKVIPTLSVEAVTEAGASAAFEQFGTDRIVIKPQVGGGAWRQALHTKGEPWPDAELLPPGHALIQPFLPSVTEEGEYSFLYFGDQFSHALIKTAKPGDYRIQSSFGGQETTYQPSAKEVAIANAILATLDEPPLYARVDLLRGLDGDLALIELEMIEPYLYLPHAEVINGVNQGALRLGEALLARLPR</sequence>
<evidence type="ECO:0000313" key="1">
    <source>
        <dbReference type="EMBL" id="GLQ24087.1"/>
    </source>
</evidence>
<reference evidence="1" key="1">
    <citation type="journal article" date="2014" name="Int. J. Syst. Evol. Microbiol.">
        <title>Complete genome of a new Firmicutes species belonging to the dominant human colonic microbiota ('Ruminococcus bicirculans') reveals two chromosomes and a selective capacity to utilize plant glucans.</title>
        <authorList>
            <consortium name="NISC Comparative Sequencing Program"/>
            <person name="Wegmann U."/>
            <person name="Louis P."/>
            <person name="Goesmann A."/>
            <person name="Henrissat B."/>
            <person name="Duncan S.H."/>
            <person name="Flint H.J."/>
        </authorList>
    </citation>
    <scope>NUCLEOTIDE SEQUENCE</scope>
    <source>
        <strain evidence="1">NBRC 108219</strain>
    </source>
</reference>
<dbReference type="Gene3D" id="3.40.50.20">
    <property type="match status" value="1"/>
</dbReference>
<dbReference type="SUPFAM" id="SSF56059">
    <property type="entry name" value="Glutathione synthetase ATP-binding domain-like"/>
    <property type="match status" value="1"/>
</dbReference>
<protein>
    <submittedName>
        <fullName evidence="1">ATP-grasp domain protein</fullName>
    </submittedName>
</protein>
<gene>
    <name evidence="1" type="ORF">GCM10007853_19610</name>
</gene>
<name>A0ABQ5VAI7_9PROT</name>
<organism evidence="1 2">
    <name type="scientific">Algimonas ampicilliniresistens</name>
    <dbReference type="NCBI Taxonomy" id="1298735"/>
    <lineage>
        <taxon>Bacteria</taxon>
        <taxon>Pseudomonadati</taxon>
        <taxon>Pseudomonadota</taxon>
        <taxon>Alphaproteobacteria</taxon>
        <taxon>Maricaulales</taxon>
        <taxon>Robiginitomaculaceae</taxon>
        <taxon>Algimonas</taxon>
    </lineage>
</organism>
<proteinExistence type="predicted"/>